<feature type="domain" description="TLDc" evidence="2">
    <location>
        <begin position="301"/>
        <end position="476"/>
    </location>
</feature>
<dbReference type="Pfam" id="PF07534">
    <property type="entry name" value="TLD"/>
    <property type="match status" value="1"/>
</dbReference>
<keyword evidence="4" id="KW-1185">Reference proteome</keyword>
<gene>
    <name evidence="3" type="ORF">PBRASI_LOCUS7847</name>
</gene>
<dbReference type="AlphaFoldDB" id="A0A9N9CKB6"/>
<accession>A0A9N9CKB6</accession>
<dbReference type="InterPro" id="IPR000210">
    <property type="entry name" value="BTB/POZ_dom"/>
</dbReference>
<dbReference type="Pfam" id="PF00651">
    <property type="entry name" value="BTB"/>
    <property type="match status" value="1"/>
</dbReference>
<evidence type="ECO:0000313" key="3">
    <source>
        <dbReference type="EMBL" id="CAG8604886.1"/>
    </source>
</evidence>
<dbReference type="SMART" id="SM00225">
    <property type="entry name" value="BTB"/>
    <property type="match status" value="1"/>
</dbReference>
<protein>
    <submittedName>
        <fullName evidence="3">2990_t:CDS:1</fullName>
    </submittedName>
</protein>
<name>A0A9N9CKB6_9GLOM</name>
<dbReference type="PANTHER" id="PTHR45774">
    <property type="entry name" value="BTB/POZ DOMAIN-CONTAINING"/>
    <property type="match status" value="1"/>
</dbReference>
<dbReference type="Gene3D" id="3.30.710.10">
    <property type="entry name" value="Potassium Channel Kv1.1, Chain A"/>
    <property type="match status" value="1"/>
</dbReference>
<evidence type="ECO:0000259" key="1">
    <source>
        <dbReference type="PROSITE" id="PS50097"/>
    </source>
</evidence>
<comment type="caution">
    <text evidence="3">The sequence shown here is derived from an EMBL/GenBank/DDBJ whole genome shotgun (WGS) entry which is preliminary data.</text>
</comment>
<evidence type="ECO:0000313" key="4">
    <source>
        <dbReference type="Proteomes" id="UP000789739"/>
    </source>
</evidence>
<dbReference type="Proteomes" id="UP000789739">
    <property type="component" value="Unassembled WGS sequence"/>
</dbReference>
<sequence>MPSTSSLPSHSFHLFQNLSHNFQKLLDRDKNHDVKITVGKAPNVEEFKAHSLILRTQSPYFYAALSSEWVKMEDGMIVFEKPNVAPNIFEVILRYLYTGTIVLSQTTPETLLSLLVAADELMLPDFISHIEDHLVSDESDWLEAHFDSVFTRAFKHASWNKLQDFCLEKLCDQSEGLLSNEKFFNFDEDVVVGLLKRDDFVVEEVAIWEGLLEWAMRKCGRGGEADHKWNEEEFKVLAKWIGKSVPHVRFFRMSIDDLYSKVRPFISIIPRDIYESALWYHLKPAHFDLSLTPRGDAIDSKLLKLKHAAIITSWIDRRSNFYSYGQIPYKFRLLVRGTRDGFTSSVFHTRCQSALSTVVLMRVAGTNELLGGYNPSNWYPPSTGSYWKSTPHSFIFSFSDSRNVKTAKISRVHPGHVSGALYVNGSNGPDFGNSDLRMLDNYDLGRCSCARYRYELSIREESSPFRVDEYEVFQVSRK</sequence>
<feature type="domain" description="BTB" evidence="1">
    <location>
        <begin position="32"/>
        <end position="105"/>
    </location>
</feature>
<dbReference type="EMBL" id="CAJVPI010001283">
    <property type="protein sequence ID" value="CAG8604886.1"/>
    <property type="molecule type" value="Genomic_DNA"/>
</dbReference>
<reference evidence="3" key="1">
    <citation type="submission" date="2021-06" db="EMBL/GenBank/DDBJ databases">
        <authorList>
            <person name="Kallberg Y."/>
            <person name="Tangrot J."/>
            <person name="Rosling A."/>
        </authorList>
    </citation>
    <scope>NUCLEOTIDE SEQUENCE</scope>
    <source>
        <strain evidence="3">BR232B</strain>
    </source>
</reference>
<dbReference type="InterPro" id="IPR006571">
    <property type="entry name" value="TLDc_dom"/>
</dbReference>
<organism evidence="3 4">
    <name type="scientific">Paraglomus brasilianum</name>
    <dbReference type="NCBI Taxonomy" id="144538"/>
    <lineage>
        <taxon>Eukaryota</taxon>
        <taxon>Fungi</taxon>
        <taxon>Fungi incertae sedis</taxon>
        <taxon>Mucoromycota</taxon>
        <taxon>Glomeromycotina</taxon>
        <taxon>Glomeromycetes</taxon>
        <taxon>Paraglomerales</taxon>
        <taxon>Paraglomeraceae</taxon>
        <taxon>Paraglomus</taxon>
    </lineage>
</organism>
<dbReference type="PANTHER" id="PTHR45774:SF3">
    <property type="entry name" value="BTB (POZ) DOMAIN-CONTAINING 2B-RELATED"/>
    <property type="match status" value="1"/>
</dbReference>
<dbReference type="InterPro" id="IPR011333">
    <property type="entry name" value="SKP1/BTB/POZ_sf"/>
</dbReference>
<dbReference type="Gene3D" id="1.25.40.420">
    <property type="match status" value="1"/>
</dbReference>
<dbReference type="CDD" id="cd18186">
    <property type="entry name" value="BTB_POZ_ZBTB_KLHL-like"/>
    <property type="match status" value="1"/>
</dbReference>
<dbReference type="SUPFAM" id="SSF54695">
    <property type="entry name" value="POZ domain"/>
    <property type="match status" value="1"/>
</dbReference>
<dbReference type="OrthoDB" id="298084at2759"/>
<evidence type="ECO:0000259" key="2">
    <source>
        <dbReference type="PROSITE" id="PS51886"/>
    </source>
</evidence>
<dbReference type="PROSITE" id="PS50097">
    <property type="entry name" value="BTB"/>
    <property type="match status" value="1"/>
</dbReference>
<dbReference type="PROSITE" id="PS51886">
    <property type="entry name" value="TLDC"/>
    <property type="match status" value="1"/>
</dbReference>
<proteinExistence type="predicted"/>